<evidence type="ECO:0000313" key="4">
    <source>
        <dbReference type="Proteomes" id="UP000186308"/>
    </source>
</evidence>
<dbReference type="InterPro" id="IPR053167">
    <property type="entry name" value="Spore_coat_component"/>
</dbReference>
<dbReference type="OrthoDB" id="582666at2"/>
<proteinExistence type="predicted"/>
<organism evidence="3 4">
    <name type="scientific">Acidiphilium rubrum</name>
    <dbReference type="NCBI Taxonomy" id="526"/>
    <lineage>
        <taxon>Bacteria</taxon>
        <taxon>Pseudomonadati</taxon>
        <taxon>Pseudomonadota</taxon>
        <taxon>Alphaproteobacteria</taxon>
        <taxon>Acetobacterales</taxon>
        <taxon>Acidocellaceae</taxon>
        <taxon>Acidiphilium</taxon>
    </lineage>
</organism>
<keyword evidence="3" id="KW-0946">Virion</keyword>
<dbReference type="PANTHER" id="PTHR37089:SF4">
    <property type="entry name" value="EXPORTED PROTEIN"/>
    <property type="match status" value="1"/>
</dbReference>
<dbReference type="Pfam" id="PF05229">
    <property type="entry name" value="SCPU"/>
    <property type="match status" value="1"/>
</dbReference>
<dbReference type="EMBL" id="FTNE01000008">
    <property type="protein sequence ID" value="SIQ71609.1"/>
    <property type="molecule type" value="Genomic_DNA"/>
</dbReference>
<gene>
    <name evidence="3" type="ORF">SAMN05421828_10885</name>
</gene>
<evidence type="ECO:0000256" key="1">
    <source>
        <dbReference type="SAM" id="SignalP"/>
    </source>
</evidence>
<feature type="chain" id="PRO_5034937500" evidence="1">
    <location>
        <begin position="21"/>
        <end position="157"/>
    </location>
</feature>
<sequence>MRWFLIAGFGILAATSPAAASLLNATCSLSATALAFGIYAPGARSADTASGSVTVTCTALLAVSGSYQLTASTGNAGTYTARQMSGTPTTLAYQLYTNASDSVVWGDGSGGTGVISGSFPLFILSSSQTLQFYGAIPPEQNIDAGSYSDVIIVTIEY</sequence>
<evidence type="ECO:0000259" key="2">
    <source>
        <dbReference type="Pfam" id="PF05229"/>
    </source>
</evidence>
<dbReference type="AlphaFoldDB" id="A0A8G2FGE3"/>
<keyword evidence="3" id="KW-0167">Capsid protein</keyword>
<keyword evidence="1" id="KW-0732">Signal</keyword>
<name>A0A8G2FGE3_ACIRU</name>
<dbReference type="RefSeq" id="WP_029310637.1">
    <property type="nucleotide sequence ID" value="NZ_FTNE01000008.1"/>
</dbReference>
<accession>A0A8G2FGE3</accession>
<dbReference type="Proteomes" id="UP000186308">
    <property type="component" value="Unassembled WGS sequence"/>
</dbReference>
<dbReference type="InterPro" id="IPR007893">
    <property type="entry name" value="Spore_coat_U/FanG"/>
</dbReference>
<keyword evidence="4" id="KW-1185">Reference proteome</keyword>
<evidence type="ECO:0000313" key="3">
    <source>
        <dbReference type="EMBL" id="SIQ71609.1"/>
    </source>
</evidence>
<reference evidence="3 4" key="1">
    <citation type="submission" date="2017-01" db="EMBL/GenBank/DDBJ databases">
        <authorList>
            <person name="Varghese N."/>
            <person name="Submissions S."/>
        </authorList>
    </citation>
    <scope>NUCLEOTIDE SEQUENCE [LARGE SCALE GENOMIC DNA]</scope>
    <source>
        <strain evidence="3 4">ATCC 35905</strain>
    </source>
</reference>
<dbReference type="PANTHER" id="PTHR37089">
    <property type="entry name" value="PROTEIN U-RELATED"/>
    <property type="match status" value="1"/>
</dbReference>
<protein>
    <submittedName>
        <fullName evidence="3">Spore coat protein U (SCPU) domain-containing protein</fullName>
    </submittedName>
</protein>
<dbReference type="SMART" id="SM00972">
    <property type="entry name" value="SCPU"/>
    <property type="match status" value="1"/>
</dbReference>
<comment type="caution">
    <text evidence="3">The sequence shown here is derived from an EMBL/GenBank/DDBJ whole genome shotgun (WGS) entry which is preliminary data.</text>
</comment>
<feature type="signal peptide" evidence="1">
    <location>
        <begin position="1"/>
        <end position="20"/>
    </location>
</feature>
<feature type="domain" description="Spore coat protein U/FanG" evidence="2">
    <location>
        <begin position="19"/>
        <end position="154"/>
    </location>
</feature>